<protein>
    <submittedName>
        <fullName evidence="1">Uncharacterized protein</fullName>
    </submittedName>
</protein>
<gene>
    <name evidence="1" type="ORF">GBAR_LOCUS8814</name>
</gene>
<accession>A0AA35RM21</accession>
<dbReference type="EMBL" id="CASHTH010001322">
    <property type="protein sequence ID" value="CAI8014045.1"/>
    <property type="molecule type" value="Genomic_DNA"/>
</dbReference>
<evidence type="ECO:0000313" key="2">
    <source>
        <dbReference type="Proteomes" id="UP001174909"/>
    </source>
</evidence>
<comment type="caution">
    <text evidence="1">The sequence shown here is derived from an EMBL/GenBank/DDBJ whole genome shotgun (WGS) entry which is preliminary data.</text>
</comment>
<sequence length="107" mass="12482">MRSVRDERRKAEREYYQQLVDAATDAPFGGTTDGSRVVESPLESILRNHTHEAYSLHCTRHVTRQVIVDYQRALGKIALEKQLLTEKTMRNFPHDPDHPERLSQLLR</sequence>
<proteinExistence type="predicted"/>
<evidence type="ECO:0000313" key="1">
    <source>
        <dbReference type="EMBL" id="CAI8014045.1"/>
    </source>
</evidence>
<dbReference type="Proteomes" id="UP001174909">
    <property type="component" value="Unassembled WGS sequence"/>
</dbReference>
<keyword evidence="2" id="KW-1185">Reference proteome</keyword>
<reference evidence="1" key="1">
    <citation type="submission" date="2023-03" db="EMBL/GenBank/DDBJ databases">
        <authorList>
            <person name="Steffen K."/>
            <person name="Cardenas P."/>
        </authorList>
    </citation>
    <scope>NUCLEOTIDE SEQUENCE</scope>
</reference>
<dbReference type="AlphaFoldDB" id="A0AA35RM21"/>
<organism evidence="1 2">
    <name type="scientific">Geodia barretti</name>
    <name type="common">Barrett's horny sponge</name>
    <dbReference type="NCBI Taxonomy" id="519541"/>
    <lineage>
        <taxon>Eukaryota</taxon>
        <taxon>Metazoa</taxon>
        <taxon>Porifera</taxon>
        <taxon>Demospongiae</taxon>
        <taxon>Heteroscleromorpha</taxon>
        <taxon>Tetractinellida</taxon>
        <taxon>Astrophorina</taxon>
        <taxon>Geodiidae</taxon>
        <taxon>Geodia</taxon>
    </lineage>
</organism>
<name>A0AA35RM21_GEOBA</name>